<evidence type="ECO:0000259" key="7">
    <source>
        <dbReference type="PROSITE" id="PS00715"/>
    </source>
</evidence>
<feature type="region of interest" description="Sigma-70 factor domain-3" evidence="6">
    <location>
        <begin position="101"/>
        <end position="171"/>
    </location>
</feature>
<evidence type="ECO:0000256" key="4">
    <source>
        <dbReference type="ARBA" id="ARBA00023125"/>
    </source>
</evidence>
<keyword evidence="3 6" id="KW-0731">Sigma factor</keyword>
<feature type="DNA-binding region" description="H-T-H motif" evidence="6">
    <location>
        <begin position="212"/>
        <end position="231"/>
    </location>
</feature>
<dbReference type="InterPro" id="IPR007627">
    <property type="entry name" value="RNA_pol_sigma70_r2"/>
</dbReference>
<reference evidence="8" key="1">
    <citation type="submission" date="2018-07" db="EMBL/GenBank/DDBJ databases">
        <title>Genome assembly of strain Ka43.</title>
        <authorList>
            <person name="Kukolya J."/>
            <person name="Nagy I."/>
            <person name="Horvath B."/>
            <person name="Toth A."/>
        </authorList>
    </citation>
    <scope>NUCLEOTIDE SEQUENCE</scope>
    <source>
        <strain evidence="8">KB43</strain>
    </source>
</reference>
<dbReference type="SUPFAM" id="SSF88946">
    <property type="entry name" value="Sigma2 domain of RNA polymerase sigma factors"/>
    <property type="match status" value="1"/>
</dbReference>
<sequence>MAAVDGLAMYDKTQQLNQPIRVEEYAPLVKRIAYHMMVRMPACVQVDDLIQAGMIGLLEAVQKYDGTRGASFETYAGIRIRGAIVDEMRRGDWAPRSVHRNTRLIASAIRTVEARCGRDAQDSEIAAELDIPLNEYHAMLQDSNSSRLFSYEETFGDDDSNIDASESSSAYASPLEGLQRDAMKRALAEAIMQLPERERLVLALYYDEELNLKEIGQVLGVSESRVSQIHSQAALRLRTRLTDWKSKD</sequence>
<dbReference type="InterPro" id="IPR012845">
    <property type="entry name" value="RNA_pol_sigma_FliA_WhiG"/>
</dbReference>
<dbReference type="NCBIfam" id="TIGR02937">
    <property type="entry name" value="sigma70-ECF"/>
    <property type="match status" value="1"/>
</dbReference>
<comment type="similarity">
    <text evidence="6">Belongs to the sigma-70 factor family. FliA subfamily.</text>
</comment>
<dbReference type="Pfam" id="PF04545">
    <property type="entry name" value="Sigma70_r4"/>
    <property type="match status" value="1"/>
</dbReference>
<dbReference type="EMBL" id="PRDL01000001">
    <property type="protein sequence ID" value="MBE8717416.1"/>
    <property type="molecule type" value="Genomic_DNA"/>
</dbReference>
<feature type="short sequence motif" description="Interaction with polymerase core subunit RpoC" evidence="6">
    <location>
        <begin position="48"/>
        <end position="51"/>
    </location>
</feature>
<dbReference type="PANTHER" id="PTHR30385">
    <property type="entry name" value="SIGMA FACTOR F FLAGELLAR"/>
    <property type="match status" value="1"/>
</dbReference>
<comment type="caution">
    <text evidence="8">The sequence shown here is derived from an EMBL/GenBank/DDBJ whole genome shotgun (WGS) entry which is preliminary data.</text>
</comment>
<dbReference type="HAMAP" id="MF_00962">
    <property type="entry name" value="Sigma70_FliA"/>
    <property type="match status" value="1"/>
</dbReference>
<feature type="region of interest" description="Sigma-70 factor domain-4" evidence="6">
    <location>
        <begin position="190"/>
        <end position="238"/>
    </location>
</feature>
<dbReference type="PANTHER" id="PTHR30385:SF7">
    <property type="entry name" value="RNA POLYMERASE SIGMA FACTOR FLIA"/>
    <property type="match status" value="1"/>
</dbReference>
<dbReference type="PRINTS" id="PR00046">
    <property type="entry name" value="SIGMA70FCT"/>
</dbReference>
<dbReference type="FunFam" id="1.20.140.160:FF:000001">
    <property type="entry name" value="RNA polymerase sigma factor FliA"/>
    <property type="match status" value="1"/>
</dbReference>
<dbReference type="GO" id="GO:0003677">
    <property type="term" value="F:DNA binding"/>
    <property type="evidence" value="ECO:0007669"/>
    <property type="project" value="UniProtKB-UniRule"/>
</dbReference>
<proteinExistence type="inferred from homology"/>
<dbReference type="Gene3D" id="1.20.140.160">
    <property type="match status" value="1"/>
</dbReference>
<evidence type="ECO:0000256" key="3">
    <source>
        <dbReference type="ARBA" id="ARBA00023082"/>
    </source>
</evidence>
<dbReference type="InterPro" id="IPR013324">
    <property type="entry name" value="RNA_pol_sigma_r3/r4-like"/>
</dbReference>
<dbReference type="FunFam" id="1.10.1740.10:FF:000002">
    <property type="entry name" value="RNA polymerase sigma factor FliA"/>
    <property type="match status" value="1"/>
</dbReference>
<dbReference type="InterPro" id="IPR028617">
    <property type="entry name" value="Sigma70_FliA"/>
</dbReference>
<keyword evidence="2 6" id="KW-0805">Transcription regulation</keyword>
<comment type="function">
    <text evidence="6">Sigma factors are initiation factors that promote the attachment of RNA polymerase to specific initiation sites and are then released. This sigma factor controls the expression of flagella-related genes.</text>
</comment>
<organism evidence="8 9">
    <name type="scientific">Cellvibrio polysaccharolyticus</name>
    <dbReference type="NCBI Taxonomy" id="2082724"/>
    <lineage>
        <taxon>Bacteria</taxon>
        <taxon>Pseudomonadati</taxon>
        <taxon>Pseudomonadota</taxon>
        <taxon>Gammaproteobacteria</taxon>
        <taxon>Cellvibrionales</taxon>
        <taxon>Cellvibrionaceae</taxon>
        <taxon>Cellvibrio</taxon>
    </lineage>
</organism>
<protein>
    <recommendedName>
        <fullName evidence="6">RNA polymerase sigma factor FliA</fullName>
    </recommendedName>
    <alternativeName>
        <fullName evidence="6">RNA polymerase sigma factor for flagellar operon</fullName>
    </alternativeName>
    <alternativeName>
        <fullName evidence="6">Sigma F</fullName>
    </alternativeName>
    <alternativeName>
        <fullName evidence="6">Sigma-28</fullName>
    </alternativeName>
</protein>
<dbReference type="InterPro" id="IPR014284">
    <property type="entry name" value="RNA_pol_sigma-70_dom"/>
</dbReference>
<dbReference type="GO" id="GO:0005737">
    <property type="term" value="C:cytoplasm"/>
    <property type="evidence" value="ECO:0007669"/>
    <property type="project" value="UniProtKB-SubCell"/>
</dbReference>
<keyword evidence="9" id="KW-1185">Reference proteome</keyword>
<evidence type="ECO:0000313" key="9">
    <source>
        <dbReference type="Proteomes" id="UP000652567"/>
    </source>
</evidence>
<dbReference type="SUPFAM" id="SSF88659">
    <property type="entry name" value="Sigma3 and sigma4 domains of RNA polymerase sigma factors"/>
    <property type="match status" value="2"/>
</dbReference>
<comment type="subcellular location">
    <subcellularLocation>
        <location evidence="6">Cytoplasm</location>
    </subcellularLocation>
</comment>
<feature type="domain" description="RNA polymerase sigma-70" evidence="7">
    <location>
        <begin position="48"/>
        <end position="61"/>
    </location>
</feature>
<dbReference type="InterPro" id="IPR007630">
    <property type="entry name" value="RNA_pol_sigma70_r4"/>
</dbReference>
<dbReference type="GO" id="GO:0016987">
    <property type="term" value="F:sigma factor activity"/>
    <property type="evidence" value="ECO:0007669"/>
    <property type="project" value="UniProtKB-UniRule"/>
</dbReference>
<gene>
    <name evidence="6" type="primary">fliA</name>
    <name evidence="8" type="ORF">C4F51_09465</name>
</gene>
<evidence type="ECO:0000256" key="5">
    <source>
        <dbReference type="ARBA" id="ARBA00023163"/>
    </source>
</evidence>
<dbReference type="Proteomes" id="UP000652567">
    <property type="component" value="Unassembled WGS sequence"/>
</dbReference>
<dbReference type="Pfam" id="PF04542">
    <property type="entry name" value="Sigma70_r2"/>
    <property type="match status" value="1"/>
</dbReference>
<dbReference type="NCBIfam" id="TIGR02479">
    <property type="entry name" value="FliA_WhiG"/>
    <property type="match status" value="1"/>
</dbReference>
<dbReference type="AlphaFoldDB" id="A0A928YTC9"/>
<dbReference type="GO" id="GO:0006352">
    <property type="term" value="P:DNA-templated transcription initiation"/>
    <property type="evidence" value="ECO:0007669"/>
    <property type="project" value="UniProtKB-UniRule"/>
</dbReference>
<keyword evidence="4 6" id="KW-0238">DNA-binding</keyword>
<dbReference type="PROSITE" id="PS00715">
    <property type="entry name" value="SIGMA70_1"/>
    <property type="match status" value="1"/>
</dbReference>
<dbReference type="PIRSF" id="PIRSF000770">
    <property type="entry name" value="RNA_pol_sigma-SigE/K"/>
    <property type="match status" value="1"/>
</dbReference>
<name>A0A928YTC9_9GAMM</name>
<evidence type="ECO:0000256" key="1">
    <source>
        <dbReference type="ARBA" id="ARBA00022490"/>
    </source>
</evidence>
<keyword evidence="5 6" id="KW-0804">Transcription</keyword>
<dbReference type="Pfam" id="PF04539">
    <property type="entry name" value="Sigma70_r3"/>
    <property type="match status" value="1"/>
</dbReference>
<evidence type="ECO:0000256" key="6">
    <source>
        <dbReference type="HAMAP-Rule" id="MF_00962"/>
    </source>
</evidence>
<keyword evidence="1 6" id="KW-0963">Cytoplasm</keyword>
<dbReference type="InterPro" id="IPR000943">
    <property type="entry name" value="RNA_pol_sigma70"/>
</dbReference>
<evidence type="ECO:0000256" key="2">
    <source>
        <dbReference type="ARBA" id="ARBA00023015"/>
    </source>
</evidence>
<dbReference type="NCBIfam" id="NF005413">
    <property type="entry name" value="PRK06986.1"/>
    <property type="match status" value="1"/>
</dbReference>
<dbReference type="InterPro" id="IPR013325">
    <property type="entry name" value="RNA_pol_sigma_r2"/>
</dbReference>
<accession>A0A928YTC9</accession>
<dbReference type="InterPro" id="IPR007624">
    <property type="entry name" value="RNA_pol_sigma70_r3"/>
</dbReference>
<feature type="region of interest" description="Sigma-70 factor domain-2" evidence="6">
    <location>
        <begin position="21"/>
        <end position="93"/>
    </location>
</feature>
<evidence type="ECO:0000313" key="8">
    <source>
        <dbReference type="EMBL" id="MBE8717416.1"/>
    </source>
</evidence>
<dbReference type="CDD" id="cd06171">
    <property type="entry name" value="Sigma70_r4"/>
    <property type="match status" value="1"/>
</dbReference>
<dbReference type="GO" id="GO:0003899">
    <property type="term" value="F:DNA-directed RNA polymerase activity"/>
    <property type="evidence" value="ECO:0007669"/>
    <property type="project" value="InterPro"/>
</dbReference>
<dbReference type="Gene3D" id="1.10.1740.10">
    <property type="match status" value="1"/>
</dbReference>